<sequence length="436" mass="49320">MKLTKHRKSSAEASASAKRHRSQHMETAREAITGTSKEAAQTQHTHELNRLSNPVRREVFKEAGLEGTVHIDKHHALAMKVAVGLTYSQQRKIRTVLKGRGVKIAQEGVERKVAKELIGDDVTVTEMLFSSADDDLVEKPMVKLTNNSEKLTKLLESKRESLTWHDGAIPENEVWVKVRGDHGQVPQFILDQMINANSGANCGIIITQPRRISAVSIAERVAVERSEMLGISVGYSVRFESVMPRPYGSILYCTVGTLLRRLEGGLRGVSHVIVDEIHERDINTDFLLVLLRDMVRTYKDLRVILMSATMDTSLFTDYFGQVSVVEVYGRTFPVQGVWITLITIWGWQVCSWERQHRTNTYTVGHVIVVGTTEIHKKPRCARRCSILLTWLESHFYAAETSRAESRICCFARSNQMTVEGHLRHMTAPYRTRLACL</sequence>
<dbReference type="InterPro" id="IPR014001">
    <property type="entry name" value="Helicase_ATP-bd"/>
</dbReference>
<dbReference type="InterPro" id="IPR027417">
    <property type="entry name" value="P-loop_NTPase"/>
</dbReference>
<comment type="caution">
    <text evidence="5">The sequence shown here is derived from an EMBL/GenBank/DDBJ whole genome shotgun (WGS) entry which is preliminary data.</text>
</comment>
<gene>
    <name evidence="5" type="ORF">PoB_003189400</name>
</gene>
<keyword evidence="6" id="KW-1185">Reference proteome</keyword>
<dbReference type="PANTHER" id="PTHR18934:SF119">
    <property type="entry name" value="ATP-DEPENDENT RNA HELICASE A"/>
    <property type="match status" value="1"/>
</dbReference>
<keyword evidence="2 5" id="KW-0547">Nucleotide-binding</keyword>
<dbReference type="InterPro" id="IPR002464">
    <property type="entry name" value="DNA/RNA_helicase_DEAH_CS"/>
</dbReference>
<dbReference type="Gene3D" id="3.40.50.300">
    <property type="entry name" value="P-loop containing nucleotide triphosphate hydrolases"/>
    <property type="match status" value="1"/>
</dbReference>
<accession>A0AAV4ACM1</accession>
<dbReference type="GO" id="GO:0050684">
    <property type="term" value="P:regulation of mRNA processing"/>
    <property type="evidence" value="ECO:0007669"/>
    <property type="project" value="TreeGrafter"/>
</dbReference>
<evidence type="ECO:0000256" key="2">
    <source>
        <dbReference type="ARBA" id="ARBA00022806"/>
    </source>
</evidence>
<proteinExistence type="predicted"/>
<dbReference type="GO" id="GO:0045944">
    <property type="term" value="P:positive regulation of transcription by RNA polymerase II"/>
    <property type="evidence" value="ECO:0007669"/>
    <property type="project" value="TreeGrafter"/>
</dbReference>
<dbReference type="GO" id="GO:0005730">
    <property type="term" value="C:nucleolus"/>
    <property type="evidence" value="ECO:0007669"/>
    <property type="project" value="TreeGrafter"/>
</dbReference>
<name>A0AAV4ACM1_9GAST</name>
<dbReference type="PROSITE" id="PS51192">
    <property type="entry name" value="HELICASE_ATP_BIND_1"/>
    <property type="match status" value="1"/>
</dbReference>
<dbReference type="GO" id="GO:0043138">
    <property type="term" value="F:3'-5' DNA helicase activity"/>
    <property type="evidence" value="ECO:0007669"/>
    <property type="project" value="TreeGrafter"/>
</dbReference>
<keyword evidence="2 5" id="KW-0067">ATP-binding</keyword>
<dbReference type="GO" id="GO:0016887">
    <property type="term" value="F:ATP hydrolysis activity"/>
    <property type="evidence" value="ECO:0007669"/>
    <property type="project" value="TreeGrafter"/>
</dbReference>
<dbReference type="GO" id="GO:1990904">
    <property type="term" value="C:ribonucleoprotein complex"/>
    <property type="evidence" value="ECO:0007669"/>
    <property type="project" value="TreeGrafter"/>
</dbReference>
<dbReference type="SMART" id="SM00487">
    <property type="entry name" value="DEXDc"/>
    <property type="match status" value="1"/>
</dbReference>
<reference evidence="5 6" key="1">
    <citation type="journal article" date="2021" name="Elife">
        <title>Chloroplast acquisition without the gene transfer in kleptoplastic sea slugs, Plakobranchus ocellatus.</title>
        <authorList>
            <person name="Maeda T."/>
            <person name="Takahashi S."/>
            <person name="Yoshida T."/>
            <person name="Shimamura S."/>
            <person name="Takaki Y."/>
            <person name="Nagai Y."/>
            <person name="Toyoda A."/>
            <person name="Suzuki Y."/>
            <person name="Arimoto A."/>
            <person name="Ishii H."/>
            <person name="Satoh N."/>
            <person name="Nishiyama T."/>
            <person name="Hasebe M."/>
            <person name="Maruyama T."/>
            <person name="Minagawa J."/>
            <person name="Obokata J."/>
            <person name="Shigenobu S."/>
        </authorList>
    </citation>
    <scope>NUCLEOTIDE SEQUENCE [LARGE SCALE GENOMIC DNA]</scope>
</reference>
<dbReference type="Proteomes" id="UP000735302">
    <property type="component" value="Unassembled WGS sequence"/>
</dbReference>
<evidence type="ECO:0000256" key="1">
    <source>
        <dbReference type="ARBA" id="ARBA00022801"/>
    </source>
</evidence>
<evidence type="ECO:0000259" key="4">
    <source>
        <dbReference type="PROSITE" id="PS51192"/>
    </source>
</evidence>
<evidence type="ECO:0000313" key="5">
    <source>
        <dbReference type="EMBL" id="GFO05389.1"/>
    </source>
</evidence>
<protein>
    <submittedName>
        <fullName evidence="5">ATP-dependent RNA helicase a-like protein</fullName>
    </submittedName>
</protein>
<dbReference type="EMBL" id="BLXT01003748">
    <property type="protein sequence ID" value="GFO05389.1"/>
    <property type="molecule type" value="Genomic_DNA"/>
</dbReference>
<dbReference type="PANTHER" id="PTHR18934">
    <property type="entry name" value="ATP-DEPENDENT RNA HELICASE"/>
    <property type="match status" value="1"/>
</dbReference>
<evidence type="ECO:0000256" key="3">
    <source>
        <dbReference type="SAM" id="MobiDB-lite"/>
    </source>
</evidence>
<dbReference type="GO" id="GO:0003724">
    <property type="term" value="F:RNA helicase activity"/>
    <property type="evidence" value="ECO:0007669"/>
    <property type="project" value="TreeGrafter"/>
</dbReference>
<dbReference type="SUPFAM" id="SSF52540">
    <property type="entry name" value="P-loop containing nucleoside triphosphate hydrolases"/>
    <property type="match status" value="1"/>
</dbReference>
<keyword evidence="1" id="KW-0378">Hydrolase</keyword>
<feature type="domain" description="Helicase ATP-binding" evidence="4">
    <location>
        <begin position="184"/>
        <end position="328"/>
    </location>
</feature>
<dbReference type="GO" id="GO:0003723">
    <property type="term" value="F:RNA binding"/>
    <property type="evidence" value="ECO:0007669"/>
    <property type="project" value="TreeGrafter"/>
</dbReference>
<dbReference type="AlphaFoldDB" id="A0AAV4ACM1"/>
<evidence type="ECO:0000313" key="6">
    <source>
        <dbReference type="Proteomes" id="UP000735302"/>
    </source>
</evidence>
<keyword evidence="2 5" id="KW-0347">Helicase</keyword>
<dbReference type="PROSITE" id="PS00690">
    <property type="entry name" value="DEAH_ATP_HELICASE"/>
    <property type="match status" value="1"/>
</dbReference>
<feature type="region of interest" description="Disordered" evidence="3">
    <location>
        <begin position="1"/>
        <end position="28"/>
    </location>
</feature>
<organism evidence="5 6">
    <name type="scientific">Plakobranchus ocellatus</name>
    <dbReference type="NCBI Taxonomy" id="259542"/>
    <lineage>
        <taxon>Eukaryota</taxon>
        <taxon>Metazoa</taxon>
        <taxon>Spiralia</taxon>
        <taxon>Lophotrochozoa</taxon>
        <taxon>Mollusca</taxon>
        <taxon>Gastropoda</taxon>
        <taxon>Heterobranchia</taxon>
        <taxon>Euthyneura</taxon>
        <taxon>Panpulmonata</taxon>
        <taxon>Sacoglossa</taxon>
        <taxon>Placobranchoidea</taxon>
        <taxon>Plakobranchidae</taxon>
        <taxon>Plakobranchus</taxon>
    </lineage>
</organism>